<organism evidence="1 2">
    <name type="scientific">Limnochorda pilosa</name>
    <dbReference type="NCBI Taxonomy" id="1555112"/>
    <lineage>
        <taxon>Bacteria</taxon>
        <taxon>Bacillati</taxon>
        <taxon>Bacillota</taxon>
        <taxon>Limnochordia</taxon>
        <taxon>Limnochordales</taxon>
        <taxon>Limnochordaceae</taxon>
        <taxon>Limnochorda</taxon>
    </lineage>
</organism>
<dbReference type="Pfam" id="PF00378">
    <property type="entry name" value="ECH_1"/>
    <property type="match status" value="1"/>
</dbReference>
<dbReference type="PATRIC" id="fig|1555112.3.peg.3255"/>
<dbReference type="PANTHER" id="PTHR11941">
    <property type="entry name" value="ENOYL-COA HYDRATASE-RELATED"/>
    <property type="match status" value="1"/>
</dbReference>
<dbReference type="STRING" id="1555112.LIP_3217"/>
<reference evidence="2" key="2">
    <citation type="journal article" date="2016" name="Int. J. Syst. Evol. Microbiol.">
        <title>Complete genome sequence and cell structure of Limnochorda pilosa, a Gram-negative spore-former within the phylum Firmicutes.</title>
        <authorList>
            <person name="Watanabe M."/>
            <person name="Kojima H."/>
            <person name="Fukui M."/>
        </authorList>
    </citation>
    <scope>NUCLEOTIDE SEQUENCE [LARGE SCALE GENOMIC DNA]</scope>
    <source>
        <strain evidence="2">HC45</strain>
    </source>
</reference>
<proteinExistence type="predicted"/>
<dbReference type="OrthoDB" id="9775794at2"/>
<dbReference type="AlphaFoldDB" id="A0A0K2SQC6"/>
<dbReference type="GO" id="GO:0006635">
    <property type="term" value="P:fatty acid beta-oxidation"/>
    <property type="evidence" value="ECO:0007669"/>
    <property type="project" value="TreeGrafter"/>
</dbReference>
<accession>A0A0K2SQC6</accession>
<dbReference type="SUPFAM" id="SSF52096">
    <property type="entry name" value="ClpP/crotonase"/>
    <property type="match status" value="1"/>
</dbReference>
<dbReference type="InterPro" id="IPR001753">
    <property type="entry name" value="Enoyl-CoA_hydra/iso"/>
</dbReference>
<dbReference type="Gene3D" id="3.90.226.10">
    <property type="entry name" value="2-enoyl-CoA Hydratase, Chain A, domain 1"/>
    <property type="match status" value="1"/>
</dbReference>
<reference evidence="2" key="1">
    <citation type="submission" date="2015-07" db="EMBL/GenBank/DDBJ databases">
        <title>Complete genome sequence and phylogenetic analysis of Limnochorda pilosa.</title>
        <authorList>
            <person name="Watanabe M."/>
            <person name="Kojima H."/>
            <person name="Fukui M."/>
        </authorList>
    </citation>
    <scope>NUCLEOTIDE SEQUENCE [LARGE SCALE GENOMIC DNA]</scope>
    <source>
        <strain evidence="2">HC45</strain>
    </source>
</reference>
<dbReference type="EMBL" id="AP014924">
    <property type="protein sequence ID" value="BAS29034.1"/>
    <property type="molecule type" value="Genomic_DNA"/>
</dbReference>
<keyword evidence="2" id="KW-1185">Reference proteome</keyword>
<dbReference type="PANTHER" id="PTHR11941:SF54">
    <property type="entry name" value="ENOYL-COA HYDRATASE, MITOCHONDRIAL"/>
    <property type="match status" value="1"/>
</dbReference>
<dbReference type="Proteomes" id="UP000065807">
    <property type="component" value="Chromosome"/>
</dbReference>
<sequence length="259" mass="27438">MDEPVRLAVAGGIARITLDRPEQRNALNRATCRALVRAFERAGADPGVRVVLLRGAGEQAFCAGADLKELAEIQADADAVLARRAYFGGVADCIRAMEESPVPVVGMVFGHALGGGLGLAAACDILYVADDAHLGLPELGIGLFPMVVMAPILRSVGRKKAMELIFGAGLVNGAEAEQMGLATRAFPRERLEEETERLLARVASFSPAVLRVGREAAARIDGLSVPQALGLLREAITVASSTEDARRGVTSYLERRNRP</sequence>
<dbReference type="RefSeq" id="WP_068140264.1">
    <property type="nucleotide sequence ID" value="NZ_AP014924.1"/>
</dbReference>
<dbReference type="CDD" id="cd06558">
    <property type="entry name" value="crotonase-like"/>
    <property type="match status" value="1"/>
</dbReference>
<gene>
    <name evidence="1" type="ORF">LIP_3217</name>
</gene>
<protein>
    <submittedName>
        <fullName evidence="1">Enoyl-CoA hydratase</fullName>
    </submittedName>
</protein>
<name>A0A0K2SQC6_LIMPI</name>
<dbReference type="InterPro" id="IPR029045">
    <property type="entry name" value="ClpP/crotonase-like_dom_sf"/>
</dbReference>
<dbReference type="KEGG" id="lpil:LIP_3217"/>
<evidence type="ECO:0000313" key="1">
    <source>
        <dbReference type="EMBL" id="BAS29034.1"/>
    </source>
</evidence>
<evidence type="ECO:0000313" key="2">
    <source>
        <dbReference type="Proteomes" id="UP000065807"/>
    </source>
</evidence>
<dbReference type="GO" id="GO:0003824">
    <property type="term" value="F:catalytic activity"/>
    <property type="evidence" value="ECO:0007669"/>
    <property type="project" value="UniProtKB-ARBA"/>
</dbReference>